<sequence length="113" mass="11739">MSPSANSHSMSAAGGDPGRPPGNILQADRSIDHHHHGVSVEDYSRIMLEYTQRRMAGFADTSSRSSRASNGSGQSGHSTSGVLASQAAGYVPPKIRQNSDDNPNALAAGPPVQ</sequence>
<feature type="compositionally biased region" description="Low complexity" evidence="1">
    <location>
        <begin position="62"/>
        <end position="76"/>
    </location>
</feature>
<evidence type="ECO:0000256" key="1">
    <source>
        <dbReference type="SAM" id="MobiDB-lite"/>
    </source>
</evidence>
<organism evidence="2 3">
    <name type="scientific">Aspergillus pseudoustus</name>
    <dbReference type="NCBI Taxonomy" id="1810923"/>
    <lineage>
        <taxon>Eukaryota</taxon>
        <taxon>Fungi</taxon>
        <taxon>Dikarya</taxon>
        <taxon>Ascomycota</taxon>
        <taxon>Pezizomycotina</taxon>
        <taxon>Eurotiomycetes</taxon>
        <taxon>Eurotiomycetidae</taxon>
        <taxon>Eurotiales</taxon>
        <taxon>Aspergillaceae</taxon>
        <taxon>Aspergillus</taxon>
        <taxon>Aspergillus subgen. Nidulantes</taxon>
    </lineage>
</organism>
<comment type="caution">
    <text evidence="2">The sequence shown here is derived from an EMBL/GenBank/DDBJ whole genome shotgun (WGS) entry which is preliminary data.</text>
</comment>
<dbReference type="EMBL" id="JBFXLU010000066">
    <property type="protein sequence ID" value="KAL2846118.1"/>
    <property type="molecule type" value="Genomic_DNA"/>
</dbReference>
<keyword evidence="3" id="KW-1185">Reference proteome</keyword>
<reference evidence="2 3" key="1">
    <citation type="submission" date="2024-07" db="EMBL/GenBank/DDBJ databases">
        <title>Section-level genome sequencing and comparative genomics of Aspergillus sections Usti and Cavernicolus.</title>
        <authorList>
            <consortium name="Lawrence Berkeley National Laboratory"/>
            <person name="Nybo J.L."/>
            <person name="Vesth T.C."/>
            <person name="Theobald S."/>
            <person name="Frisvad J.C."/>
            <person name="Larsen T.O."/>
            <person name="Kjaerboelling I."/>
            <person name="Rothschild-Mancinelli K."/>
            <person name="Lyhne E.K."/>
            <person name="Kogle M.E."/>
            <person name="Barry K."/>
            <person name="Clum A."/>
            <person name="Na H."/>
            <person name="Ledsgaard L."/>
            <person name="Lin J."/>
            <person name="Lipzen A."/>
            <person name="Kuo A."/>
            <person name="Riley R."/>
            <person name="Mondo S."/>
            <person name="Labutti K."/>
            <person name="Haridas S."/>
            <person name="Pangalinan J."/>
            <person name="Salamov A.A."/>
            <person name="Simmons B.A."/>
            <person name="Magnuson J.K."/>
            <person name="Chen J."/>
            <person name="Drula E."/>
            <person name="Henrissat B."/>
            <person name="Wiebenga A."/>
            <person name="Lubbers R.J."/>
            <person name="Gomes A.C."/>
            <person name="Makela M.R."/>
            <person name="Stajich J."/>
            <person name="Grigoriev I.V."/>
            <person name="Mortensen U.H."/>
            <person name="De Vries R.P."/>
            <person name="Baker S.E."/>
            <person name="Andersen M.R."/>
        </authorList>
    </citation>
    <scope>NUCLEOTIDE SEQUENCE [LARGE SCALE GENOMIC DNA]</scope>
    <source>
        <strain evidence="2 3">CBS 123904</strain>
    </source>
</reference>
<proteinExistence type="predicted"/>
<feature type="compositionally biased region" description="Polar residues" evidence="1">
    <location>
        <begin position="1"/>
        <end position="10"/>
    </location>
</feature>
<feature type="region of interest" description="Disordered" evidence="1">
    <location>
        <begin position="1"/>
        <end position="40"/>
    </location>
</feature>
<name>A0ABR4K4N5_9EURO</name>
<dbReference type="Proteomes" id="UP001610446">
    <property type="component" value="Unassembled WGS sequence"/>
</dbReference>
<evidence type="ECO:0000313" key="2">
    <source>
        <dbReference type="EMBL" id="KAL2846118.1"/>
    </source>
</evidence>
<evidence type="ECO:0000313" key="3">
    <source>
        <dbReference type="Proteomes" id="UP001610446"/>
    </source>
</evidence>
<gene>
    <name evidence="2" type="ORF">BJY01DRAFT_176623</name>
</gene>
<accession>A0ABR4K4N5</accession>
<protein>
    <recommendedName>
        <fullName evidence="4">SMP domain-containing protein</fullName>
    </recommendedName>
</protein>
<evidence type="ECO:0008006" key="4">
    <source>
        <dbReference type="Google" id="ProtNLM"/>
    </source>
</evidence>
<feature type="region of interest" description="Disordered" evidence="1">
    <location>
        <begin position="56"/>
        <end position="113"/>
    </location>
</feature>